<dbReference type="SUPFAM" id="SSF53474">
    <property type="entry name" value="alpha/beta-Hydrolases"/>
    <property type="match status" value="1"/>
</dbReference>
<name>A0A3Q9BV58_9BURK</name>
<protein>
    <submittedName>
        <fullName evidence="1">Alpha/beta hydrolase</fullName>
    </submittedName>
</protein>
<proteinExistence type="predicted"/>
<accession>A0A3Q9BV58</accession>
<dbReference type="OrthoDB" id="556502at2"/>
<keyword evidence="2" id="KW-1185">Reference proteome</keyword>
<dbReference type="Gene3D" id="3.40.50.1820">
    <property type="entry name" value="alpha/beta hydrolase"/>
    <property type="match status" value="1"/>
</dbReference>
<sequence>MGRTSASMLLLRHRLRCAGHHVHLFGYLPTLETLDGVSMRLQRLLATRIQARPYVLVGHSLGSVIIRYTVAQLSSQRPAACFLLAPPMIACRAAKYFSQFFLFRWLTGEMGQLLAQEAFMRQLAVPENTTIYAGIGGPRVSWLPFGSALNDGILLLEEACGDGSSSVLEFSCGHTFIMNSRAVCENILAALNELEPPNIEISA</sequence>
<evidence type="ECO:0000313" key="2">
    <source>
        <dbReference type="Proteomes" id="UP000275663"/>
    </source>
</evidence>
<reference evidence="1 2" key="1">
    <citation type="journal article" date="2011" name="Int. J. Syst. Evol. Microbiol.">
        <title>Description of Undibacterium oligocarboniphilum sp. nov., isolated from purified water, and Undibacterium pigrum strain CCUG 49012 as the type strain of Undibacterium parvum sp. nov., and emended descriptions of the genus Undibacterium and the species Undibacterium pigrum.</title>
        <authorList>
            <person name="Eder W."/>
            <person name="Wanner G."/>
            <person name="Ludwig W."/>
            <person name="Busse H.J."/>
            <person name="Ziemke-Kageler F."/>
            <person name="Lang E."/>
        </authorList>
    </citation>
    <scope>NUCLEOTIDE SEQUENCE [LARGE SCALE GENOMIC DNA]</scope>
    <source>
        <strain evidence="1 2">DSM 23061</strain>
    </source>
</reference>
<dbReference type="EMBL" id="CP034464">
    <property type="protein sequence ID" value="AZP14458.1"/>
    <property type="molecule type" value="Genomic_DNA"/>
</dbReference>
<gene>
    <name evidence="1" type="ORF">EJN92_06430</name>
</gene>
<dbReference type="AlphaFoldDB" id="A0A3Q9BV58"/>
<evidence type="ECO:0000313" key="1">
    <source>
        <dbReference type="EMBL" id="AZP14458.1"/>
    </source>
</evidence>
<dbReference type="Proteomes" id="UP000275663">
    <property type="component" value="Chromosome"/>
</dbReference>
<organism evidence="1 2">
    <name type="scientific">Undibacterium parvum</name>
    <dbReference type="NCBI Taxonomy" id="401471"/>
    <lineage>
        <taxon>Bacteria</taxon>
        <taxon>Pseudomonadati</taxon>
        <taxon>Pseudomonadota</taxon>
        <taxon>Betaproteobacteria</taxon>
        <taxon>Burkholderiales</taxon>
        <taxon>Oxalobacteraceae</taxon>
        <taxon>Undibacterium</taxon>
    </lineage>
</organism>
<dbReference type="InterPro" id="IPR029058">
    <property type="entry name" value="AB_hydrolase_fold"/>
</dbReference>
<dbReference type="KEGG" id="upv:EJN92_06430"/>
<dbReference type="GO" id="GO:0016787">
    <property type="term" value="F:hydrolase activity"/>
    <property type="evidence" value="ECO:0007669"/>
    <property type="project" value="UniProtKB-KW"/>
</dbReference>
<keyword evidence="1" id="KW-0378">Hydrolase</keyword>
<dbReference type="PANTHER" id="PTHR37946">
    <property type="entry name" value="SLL1969 PROTEIN"/>
    <property type="match status" value="1"/>
</dbReference>
<dbReference type="PANTHER" id="PTHR37946:SF1">
    <property type="entry name" value="SLL1969 PROTEIN"/>
    <property type="match status" value="1"/>
</dbReference>